<evidence type="ECO:0000313" key="11">
    <source>
        <dbReference type="EMBL" id="GGB29442.1"/>
    </source>
</evidence>
<dbReference type="InterPro" id="IPR001915">
    <property type="entry name" value="Peptidase_M48"/>
</dbReference>
<dbReference type="RefSeq" id="WP_188575243.1">
    <property type="nucleotide sequence ID" value="NZ_BMDZ01000006.1"/>
</dbReference>
<evidence type="ECO:0000259" key="10">
    <source>
        <dbReference type="Pfam" id="PF23368"/>
    </source>
</evidence>
<proteinExistence type="inferred from homology"/>
<dbReference type="PANTHER" id="PTHR22726:SF1">
    <property type="entry name" value="METALLOENDOPEPTIDASE OMA1, MITOCHONDRIAL"/>
    <property type="match status" value="1"/>
</dbReference>
<evidence type="ECO:0000256" key="5">
    <source>
        <dbReference type="ARBA" id="ARBA00023049"/>
    </source>
</evidence>
<keyword evidence="12" id="KW-1185">Reference proteome</keyword>
<keyword evidence="8" id="KW-0812">Transmembrane</keyword>
<evidence type="ECO:0000256" key="6">
    <source>
        <dbReference type="RuleBase" id="RU003983"/>
    </source>
</evidence>
<evidence type="ECO:0000256" key="8">
    <source>
        <dbReference type="SAM" id="Phobius"/>
    </source>
</evidence>
<comment type="similarity">
    <text evidence="6">Belongs to the peptidase M48 family.</text>
</comment>
<dbReference type="CDD" id="cd07332">
    <property type="entry name" value="M48C_Oma1_like"/>
    <property type="match status" value="1"/>
</dbReference>
<comment type="caution">
    <text evidence="11">The sequence shown here is derived from an EMBL/GenBank/DDBJ whole genome shotgun (WGS) entry which is preliminary data.</text>
</comment>
<comment type="cofactor">
    <cofactor evidence="6">
        <name>Zn(2+)</name>
        <dbReference type="ChEBI" id="CHEBI:29105"/>
    </cofactor>
    <text evidence="6">Binds 1 zinc ion per subunit.</text>
</comment>
<dbReference type="EMBL" id="BMDZ01000006">
    <property type="protein sequence ID" value="GGB29442.1"/>
    <property type="molecule type" value="Genomic_DNA"/>
</dbReference>
<dbReference type="Proteomes" id="UP000603352">
    <property type="component" value="Unassembled WGS sequence"/>
</dbReference>
<dbReference type="InterPro" id="IPR055518">
    <property type="entry name" value="DUF7092"/>
</dbReference>
<keyword evidence="3 6" id="KW-0378">Hydrolase</keyword>
<protein>
    <submittedName>
        <fullName evidence="11">Metalloendopeptidase</fullName>
    </submittedName>
</protein>
<evidence type="ECO:0000259" key="9">
    <source>
        <dbReference type="Pfam" id="PF01435"/>
    </source>
</evidence>
<keyword evidence="8" id="KW-1133">Transmembrane helix</keyword>
<evidence type="ECO:0000313" key="12">
    <source>
        <dbReference type="Proteomes" id="UP000603352"/>
    </source>
</evidence>
<accession>A0ABQ1I995</accession>
<dbReference type="PANTHER" id="PTHR22726">
    <property type="entry name" value="METALLOENDOPEPTIDASE OMA1"/>
    <property type="match status" value="1"/>
</dbReference>
<evidence type="ECO:0000256" key="2">
    <source>
        <dbReference type="ARBA" id="ARBA00022723"/>
    </source>
</evidence>
<dbReference type="Pfam" id="PF01435">
    <property type="entry name" value="Peptidase_M48"/>
    <property type="match status" value="1"/>
</dbReference>
<evidence type="ECO:0000256" key="4">
    <source>
        <dbReference type="ARBA" id="ARBA00022833"/>
    </source>
</evidence>
<keyword evidence="1 6" id="KW-0645">Protease</keyword>
<keyword evidence="4 6" id="KW-0862">Zinc</keyword>
<feature type="region of interest" description="Disordered" evidence="7">
    <location>
        <begin position="363"/>
        <end position="387"/>
    </location>
</feature>
<dbReference type="Gene3D" id="3.30.2010.10">
    <property type="entry name" value="Metalloproteases ('zincins'), catalytic domain"/>
    <property type="match status" value="1"/>
</dbReference>
<evidence type="ECO:0000256" key="3">
    <source>
        <dbReference type="ARBA" id="ARBA00022801"/>
    </source>
</evidence>
<keyword evidence="2" id="KW-0479">Metal-binding</keyword>
<feature type="transmembrane region" description="Helical" evidence="8">
    <location>
        <begin position="103"/>
        <end position="126"/>
    </location>
</feature>
<dbReference type="InterPro" id="IPR051156">
    <property type="entry name" value="Mito/Outer_Membr_Metalloprot"/>
</dbReference>
<keyword evidence="5 6" id="KW-0482">Metalloprotease</keyword>
<evidence type="ECO:0000256" key="7">
    <source>
        <dbReference type="SAM" id="MobiDB-lite"/>
    </source>
</evidence>
<dbReference type="Pfam" id="PF23368">
    <property type="entry name" value="DUF7092"/>
    <property type="match status" value="1"/>
</dbReference>
<feature type="domain" description="DUF7092" evidence="10">
    <location>
        <begin position="10"/>
        <end position="85"/>
    </location>
</feature>
<feature type="domain" description="Peptidase M48" evidence="9">
    <location>
        <begin position="165"/>
        <end position="332"/>
    </location>
</feature>
<gene>
    <name evidence="11" type="ORF">GCM10011505_08470</name>
</gene>
<organism evidence="11 12">
    <name type="scientific">Tistrella bauzanensis</name>
    <dbReference type="NCBI Taxonomy" id="657419"/>
    <lineage>
        <taxon>Bacteria</taxon>
        <taxon>Pseudomonadati</taxon>
        <taxon>Pseudomonadota</taxon>
        <taxon>Alphaproteobacteria</taxon>
        <taxon>Geminicoccales</taxon>
        <taxon>Geminicoccaceae</taxon>
        <taxon>Tistrella</taxon>
    </lineage>
</organism>
<name>A0ABQ1I995_9PROT</name>
<evidence type="ECO:0000256" key="1">
    <source>
        <dbReference type="ARBA" id="ARBA00022670"/>
    </source>
</evidence>
<sequence>MPPDQADRPPAVFYDGASNRRHPVRLVTGPDLAMEEDGVTIARWAYGDIRRADGDGRLRLRCLSGPPLARLEIADEALAASLLARLPASGRDAGRGHGRARQIVGWSLAACVSILALVLYGIPFAAGRLAPLVPLSVEQRLGDATDTRLRAMLGGRVCTRPDGAAALARMVEALGTAGGIARPVEVLVLSSPVANAVTLPGGRIYVFDGLLRKAETPDELAGLIAHEMGHVHNRDGLRTVIRAGGTSFLIGLLFGDVTGGAAIIFAANALLDAAQSRDAERVADDFAAATVTALGRPPAAFGDLLVRITGSDSRGTILDSHPVSVERLDRLAAAPGTAQTLSSGPALLDDAGWQALRQICADAATGSHPGPDGPKGPVRRSDKQNRP</sequence>
<reference evidence="12" key="1">
    <citation type="journal article" date="2019" name="Int. J. Syst. Evol. Microbiol.">
        <title>The Global Catalogue of Microorganisms (GCM) 10K type strain sequencing project: providing services to taxonomists for standard genome sequencing and annotation.</title>
        <authorList>
            <consortium name="The Broad Institute Genomics Platform"/>
            <consortium name="The Broad Institute Genome Sequencing Center for Infectious Disease"/>
            <person name="Wu L."/>
            <person name="Ma J."/>
        </authorList>
    </citation>
    <scope>NUCLEOTIDE SEQUENCE [LARGE SCALE GENOMIC DNA]</scope>
    <source>
        <strain evidence="12">CGMCC 1.10188</strain>
    </source>
</reference>
<keyword evidence="8" id="KW-0472">Membrane</keyword>